<evidence type="ECO:0000313" key="3">
    <source>
        <dbReference type="Proteomes" id="UP000007148"/>
    </source>
</evidence>
<dbReference type="OrthoDB" id="2941463at2759"/>
<evidence type="ECO:0000313" key="2">
    <source>
        <dbReference type="EMBL" id="CCA74207.1"/>
    </source>
</evidence>
<evidence type="ECO:0008006" key="4">
    <source>
        <dbReference type="Google" id="ProtNLM"/>
    </source>
</evidence>
<dbReference type="Proteomes" id="UP000007148">
    <property type="component" value="Unassembled WGS sequence"/>
</dbReference>
<dbReference type="InParanoid" id="G4TSB4"/>
<feature type="region of interest" description="Disordered" evidence="1">
    <location>
        <begin position="410"/>
        <end position="430"/>
    </location>
</feature>
<comment type="caution">
    <text evidence="2">The sequence shown here is derived from an EMBL/GenBank/DDBJ whole genome shotgun (WGS) entry which is preliminary data.</text>
</comment>
<gene>
    <name evidence="2" type="ORF">PIIN_08160</name>
</gene>
<dbReference type="EMBL" id="CAFZ01000290">
    <property type="protein sequence ID" value="CCA74207.1"/>
    <property type="molecule type" value="Genomic_DNA"/>
</dbReference>
<name>G4TSB4_SERID</name>
<dbReference type="InterPro" id="IPR027417">
    <property type="entry name" value="P-loop_NTPase"/>
</dbReference>
<dbReference type="OMA" id="MFREGIR"/>
<dbReference type="PANTHER" id="PTHR35205">
    <property type="entry name" value="NB-ARC AND TPR DOMAIN PROTEIN"/>
    <property type="match status" value="1"/>
</dbReference>
<organism evidence="2 3">
    <name type="scientific">Serendipita indica (strain DSM 11827)</name>
    <name type="common">Root endophyte fungus</name>
    <name type="synonym">Piriformospora indica</name>
    <dbReference type="NCBI Taxonomy" id="1109443"/>
    <lineage>
        <taxon>Eukaryota</taxon>
        <taxon>Fungi</taxon>
        <taxon>Dikarya</taxon>
        <taxon>Basidiomycota</taxon>
        <taxon>Agaricomycotina</taxon>
        <taxon>Agaricomycetes</taxon>
        <taxon>Sebacinales</taxon>
        <taxon>Serendipitaceae</taxon>
        <taxon>Serendipita</taxon>
    </lineage>
</organism>
<accession>G4TSB4</accession>
<protein>
    <recommendedName>
        <fullName evidence="4">NB-ARC domain-containing protein</fullName>
    </recommendedName>
</protein>
<dbReference type="SUPFAM" id="SSF52540">
    <property type="entry name" value="P-loop containing nucleoside triphosphate hydrolases"/>
    <property type="match status" value="1"/>
</dbReference>
<dbReference type="HOGENOM" id="CLU_000288_125_0_1"/>
<proteinExistence type="predicted"/>
<dbReference type="PANTHER" id="PTHR35205:SF1">
    <property type="entry name" value="ZU5 DOMAIN-CONTAINING PROTEIN"/>
    <property type="match status" value="1"/>
</dbReference>
<sequence length="430" mass="49012">MAGVGKTQLLLHFAHQNANWFKHGFYIDGSSIQTVAGNLVARVRELGHTCRTIYDALKILDKWDEQTDGKYLIIFDNVDDRSVAIANYFPQSTHAFILISTRNRALGNLATEAHLELGEMTPKEAVKALLKVILPPGQSATNEQTNITFSIAEELGYLPVALIQAGGYIKPHHCLGDYLSRLRKSPRRILIHPLPEQRDKYQTTLYTSLDLMSERLSPLAQQYLHIFSFGHYRNFPPALIELAAEHHFLLDPVTVLDRGDEFRRTTILLHGMLCRTGEWAEDNFDEVLVELQTIFLVTLSEDGDQNRVLSMHPLVRTWAQERLQESEFIIYRNAMVILLCCGSGREGGRLHGHLIPHIRALSSHWGNLHVNDRASFELLIMPGPAYNRVDLKRDWMGIPDLSQRRRIASTRRSSHFDSQHHTVQHLATLK</sequence>
<dbReference type="Gene3D" id="3.40.50.300">
    <property type="entry name" value="P-loop containing nucleotide triphosphate hydrolases"/>
    <property type="match status" value="1"/>
</dbReference>
<reference evidence="2 3" key="1">
    <citation type="journal article" date="2011" name="PLoS Pathog.">
        <title>Endophytic Life Strategies Decoded by Genome and Transcriptome Analyses of the Mutualistic Root Symbiont Piriformospora indica.</title>
        <authorList>
            <person name="Zuccaro A."/>
            <person name="Lahrmann U."/>
            <person name="Guldener U."/>
            <person name="Langen G."/>
            <person name="Pfiffi S."/>
            <person name="Biedenkopf D."/>
            <person name="Wong P."/>
            <person name="Samans B."/>
            <person name="Grimm C."/>
            <person name="Basiewicz M."/>
            <person name="Murat C."/>
            <person name="Martin F."/>
            <person name="Kogel K.H."/>
        </authorList>
    </citation>
    <scope>NUCLEOTIDE SEQUENCE [LARGE SCALE GENOMIC DNA]</scope>
    <source>
        <strain evidence="2 3">DSM 11827</strain>
    </source>
</reference>
<evidence type="ECO:0000256" key="1">
    <source>
        <dbReference type="SAM" id="MobiDB-lite"/>
    </source>
</evidence>
<dbReference type="AlphaFoldDB" id="G4TSB4"/>
<keyword evidence="3" id="KW-1185">Reference proteome</keyword>